<name>A0ABR1DSA3_NECAM</name>
<comment type="caution">
    <text evidence="1">The sequence shown here is derived from an EMBL/GenBank/DDBJ whole genome shotgun (WGS) entry which is preliminary data.</text>
</comment>
<sequence>MCAPVSTGDTQSRVELREVGARVVSGVRVRVIGGLPKAASREEACRCPCMNRCRLVVVVVAPAAAVAAAAAVTAPESIRCAEFHPPPP</sequence>
<accession>A0ABR1DSA3</accession>
<dbReference type="EMBL" id="JAVFWL010000005">
    <property type="protein sequence ID" value="KAK6753298.1"/>
    <property type="molecule type" value="Genomic_DNA"/>
</dbReference>
<evidence type="ECO:0000313" key="2">
    <source>
        <dbReference type="Proteomes" id="UP001303046"/>
    </source>
</evidence>
<organism evidence="1 2">
    <name type="scientific">Necator americanus</name>
    <name type="common">Human hookworm</name>
    <dbReference type="NCBI Taxonomy" id="51031"/>
    <lineage>
        <taxon>Eukaryota</taxon>
        <taxon>Metazoa</taxon>
        <taxon>Ecdysozoa</taxon>
        <taxon>Nematoda</taxon>
        <taxon>Chromadorea</taxon>
        <taxon>Rhabditida</taxon>
        <taxon>Rhabditina</taxon>
        <taxon>Rhabditomorpha</taxon>
        <taxon>Strongyloidea</taxon>
        <taxon>Ancylostomatidae</taxon>
        <taxon>Bunostominae</taxon>
        <taxon>Necator</taxon>
    </lineage>
</organism>
<keyword evidence="2" id="KW-1185">Reference proteome</keyword>
<evidence type="ECO:0000313" key="1">
    <source>
        <dbReference type="EMBL" id="KAK6753298.1"/>
    </source>
</evidence>
<dbReference type="Proteomes" id="UP001303046">
    <property type="component" value="Unassembled WGS sequence"/>
</dbReference>
<gene>
    <name evidence="1" type="primary">Necator_chrV.g17513</name>
    <name evidence="1" type="ORF">RB195_012723</name>
</gene>
<protein>
    <submittedName>
        <fullName evidence="1">Uncharacterized protein</fullName>
    </submittedName>
</protein>
<proteinExistence type="predicted"/>
<reference evidence="1 2" key="1">
    <citation type="submission" date="2023-08" db="EMBL/GenBank/DDBJ databases">
        <title>A Necator americanus chromosomal reference genome.</title>
        <authorList>
            <person name="Ilik V."/>
            <person name="Petrzelkova K.J."/>
            <person name="Pardy F."/>
            <person name="Fuh T."/>
            <person name="Niatou-Singa F.S."/>
            <person name="Gouil Q."/>
            <person name="Baker L."/>
            <person name="Ritchie M.E."/>
            <person name="Jex A.R."/>
            <person name="Gazzola D."/>
            <person name="Li H."/>
            <person name="Toshio Fujiwara R."/>
            <person name="Zhan B."/>
            <person name="Aroian R.V."/>
            <person name="Pafco B."/>
            <person name="Schwarz E.M."/>
        </authorList>
    </citation>
    <scope>NUCLEOTIDE SEQUENCE [LARGE SCALE GENOMIC DNA]</scope>
    <source>
        <strain evidence="1 2">Aroian</strain>
        <tissue evidence="1">Whole animal</tissue>
    </source>
</reference>